<keyword evidence="2" id="KW-0479">Metal-binding</keyword>
<evidence type="ECO:0000313" key="3">
    <source>
        <dbReference type="EMBL" id="MDN5216144.1"/>
    </source>
</evidence>
<dbReference type="EMBL" id="JAUJEB010000008">
    <property type="protein sequence ID" value="MDN5216144.1"/>
    <property type="molecule type" value="Genomic_DNA"/>
</dbReference>
<dbReference type="RefSeq" id="WP_346761482.1">
    <property type="nucleotide sequence ID" value="NZ_JAUJEB010000008.1"/>
</dbReference>
<dbReference type="InterPro" id="IPR007837">
    <property type="entry name" value="DinB"/>
</dbReference>
<evidence type="ECO:0000256" key="1">
    <source>
        <dbReference type="ARBA" id="ARBA00008635"/>
    </source>
</evidence>
<dbReference type="InterPro" id="IPR034660">
    <property type="entry name" value="DinB/YfiT-like"/>
</dbReference>
<dbReference type="Gene3D" id="1.20.120.450">
    <property type="entry name" value="dinb family like domain"/>
    <property type="match status" value="1"/>
</dbReference>
<keyword evidence="4" id="KW-1185">Reference proteome</keyword>
<dbReference type="Pfam" id="PF05163">
    <property type="entry name" value="DinB"/>
    <property type="match status" value="1"/>
</dbReference>
<reference evidence="3" key="1">
    <citation type="submission" date="2023-06" db="EMBL/GenBank/DDBJ databases">
        <title>Genomic of Agaribacillus aureum.</title>
        <authorList>
            <person name="Wang G."/>
        </authorList>
    </citation>
    <scope>NUCLEOTIDE SEQUENCE</scope>
    <source>
        <strain evidence="3">BMA12</strain>
    </source>
</reference>
<accession>A0ABT8LED8</accession>
<sequence length="165" mass="18759">MSAHNFLAEMEQEFAATKNLLQIIPEDRLTFKPHEKAMALGQLAYHVATIPGRNLMFAKDGAVETSVIVQHPVPDSKHDILNAFEESVRSVRSLLGTDDTSWLTENWKLKKTQKPIAEMPAFSFVRTFVLNHWYHHRGELTTYLRILNQKIPSVYGPSADVDPFA</sequence>
<organism evidence="3 4">
    <name type="scientific">Agaribacillus aureus</name>
    <dbReference type="NCBI Taxonomy" id="3051825"/>
    <lineage>
        <taxon>Bacteria</taxon>
        <taxon>Pseudomonadati</taxon>
        <taxon>Bacteroidota</taxon>
        <taxon>Cytophagia</taxon>
        <taxon>Cytophagales</taxon>
        <taxon>Splendidivirgaceae</taxon>
        <taxon>Agaribacillus</taxon>
    </lineage>
</organism>
<comment type="caution">
    <text evidence="3">The sequence shown here is derived from an EMBL/GenBank/DDBJ whole genome shotgun (WGS) entry which is preliminary data.</text>
</comment>
<protein>
    <submittedName>
        <fullName evidence="3">DinB family protein</fullName>
    </submittedName>
</protein>
<dbReference type="Proteomes" id="UP001172083">
    <property type="component" value="Unassembled WGS sequence"/>
</dbReference>
<comment type="similarity">
    <text evidence="1">Belongs to the DinB family.</text>
</comment>
<dbReference type="SUPFAM" id="SSF109854">
    <property type="entry name" value="DinB/YfiT-like putative metalloenzymes"/>
    <property type="match status" value="1"/>
</dbReference>
<name>A0ABT8LED8_9BACT</name>
<proteinExistence type="inferred from homology"/>
<gene>
    <name evidence="3" type="ORF">QQ020_29020</name>
</gene>
<evidence type="ECO:0000313" key="4">
    <source>
        <dbReference type="Proteomes" id="UP001172083"/>
    </source>
</evidence>
<evidence type="ECO:0000256" key="2">
    <source>
        <dbReference type="ARBA" id="ARBA00022723"/>
    </source>
</evidence>